<dbReference type="Gene3D" id="3.40.220.10">
    <property type="entry name" value="Leucine Aminopeptidase, subunit E, domain 1"/>
    <property type="match status" value="1"/>
</dbReference>
<dbReference type="RefSeq" id="WP_194507601.1">
    <property type="nucleotide sequence ID" value="NZ_JADILU010000003.1"/>
</dbReference>
<evidence type="ECO:0000256" key="8">
    <source>
        <dbReference type="HAMAP-Rule" id="MF_00181"/>
    </source>
</evidence>
<evidence type="ECO:0000256" key="5">
    <source>
        <dbReference type="ARBA" id="ARBA00022670"/>
    </source>
</evidence>
<accession>A0ABW5ZP75</accession>
<organism evidence="10 11">
    <name type="scientific">Psychroserpens luteus</name>
    <dbReference type="NCBI Taxonomy" id="1434066"/>
    <lineage>
        <taxon>Bacteria</taxon>
        <taxon>Pseudomonadati</taxon>
        <taxon>Bacteroidota</taxon>
        <taxon>Flavobacteriia</taxon>
        <taxon>Flavobacteriales</taxon>
        <taxon>Flavobacteriaceae</taxon>
        <taxon>Psychroserpens</taxon>
    </lineage>
</organism>
<dbReference type="EC" id="3.4.11.10" evidence="8"/>
<dbReference type="InterPro" id="IPR023042">
    <property type="entry name" value="Peptidase_M17_leu_NH2_pept"/>
</dbReference>
<comment type="function">
    <text evidence="8">Presumably involved in the processing and regular turnover of intracellular proteins. Catalyzes the removal of unsubstituted N-terminal amino acids from various peptides.</text>
</comment>
<keyword evidence="8" id="KW-0963">Cytoplasm</keyword>
<keyword evidence="8" id="KW-0479">Metal-binding</keyword>
<evidence type="ECO:0000313" key="10">
    <source>
        <dbReference type="EMBL" id="MFD2914722.1"/>
    </source>
</evidence>
<comment type="subcellular location">
    <subcellularLocation>
        <location evidence="8">Cytoplasm</location>
    </subcellularLocation>
</comment>
<keyword evidence="11" id="KW-1185">Reference proteome</keyword>
<dbReference type="InterPro" id="IPR011356">
    <property type="entry name" value="Leucine_aapep/pepB"/>
</dbReference>
<feature type="domain" description="Cytosol aminopeptidase" evidence="9">
    <location>
        <begin position="156"/>
        <end position="460"/>
    </location>
</feature>
<feature type="binding site" evidence="8">
    <location>
        <position position="258"/>
    </location>
    <ligand>
        <name>Mn(2+)</name>
        <dbReference type="ChEBI" id="CHEBI:29035"/>
        <label>2</label>
    </ligand>
</feature>
<gene>
    <name evidence="8" type="primary">pepA</name>
    <name evidence="10" type="ORF">ACFS29_03660</name>
</gene>
<dbReference type="Gene3D" id="3.40.630.10">
    <property type="entry name" value="Zn peptidases"/>
    <property type="match status" value="1"/>
</dbReference>
<feature type="active site" evidence="8">
    <location>
        <position position="321"/>
    </location>
</feature>
<dbReference type="PRINTS" id="PR00481">
    <property type="entry name" value="LAMNOPPTDASE"/>
</dbReference>
<feature type="binding site" evidence="8">
    <location>
        <position position="319"/>
    </location>
    <ligand>
        <name>Mn(2+)</name>
        <dbReference type="ChEBI" id="CHEBI:29035"/>
        <label>1</label>
    </ligand>
</feature>
<name>A0ABW5ZP75_9FLAO</name>
<feature type="binding site" evidence="8">
    <location>
        <position position="317"/>
    </location>
    <ligand>
        <name>Mn(2+)</name>
        <dbReference type="ChEBI" id="CHEBI:29035"/>
        <label>1</label>
    </ligand>
</feature>
<dbReference type="CDD" id="cd00433">
    <property type="entry name" value="Peptidase_M17"/>
    <property type="match status" value="1"/>
</dbReference>
<feature type="binding site" evidence="8">
    <location>
        <position position="240"/>
    </location>
    <ligand>
        <name>Mn(2+)</name>
        <dbReference type="ChEBI" id="CHEBI:29035"/>
        <label>2</label>
    </ligand>
</feature>
<comment type="caution">
    <text evidence="10">The sequence shown here is derived from an EMBL/GenBank/DDBJ whole genome shotgun (WGS) entry which is preliminary data.</text>
</comment>
<protein>
    <recommendedName>
        <fullName evidence="8">Probable cytosol aminopeptidase</fullName>
        <ecNumber evidence="8">3.4.11.1</ecNumber>
    </recommendedName>
    <alternativeName>
        <fullName evidence="8">Leucine aminopeptidase</fullName>
        <shortName evidence="8">LAP</shortName>
        <ecNumber evidence="8">3.4.11.10</ecNumber>
    </alternativeName>
    <alternativeName>
        <fullName evidence="8">Leucyl aminopeptidase</fullName>
    </alternativeName>
</protein>
<dbReference type="EMBL" id="JBHUOS010000001">
    <property type="protein sequence ID" value="MFD2914722.1"/>
    <property type="molecule type" value="Genomic_DNA"/>
</dbReference>
<feature type="binding site" evidence="8">
    <location>
        <position position="319"/>
    </location>
    <ligand>
        <name>Mn(2+)</name>
        <dbReference type="ChEBI" id="CHEBI:29035"/>
        <label>2</label>
    </ligand>
</feature>
<sequence length="470" mass="52148">MTYKHIKSLDLSKDFILPCRKDNLEAIKEFSPIDKPDFDGSFLTYQLIYGKEGNRIYLLGLGEEKDAPKLEETFRKLCFETQKYWDKAMQVYGVDLSEENIKKAVIGFEMAQYEIGEFKSDKEKESKKTVSFSSSKTIENILEEGQYTGETINKIKALVDAPPNIKTPEFLGKWAKKSSKDANYKCTVLKHKELEKQGFDAVLSVGKGSVNKPVVIITEYKPKDTKKVDITLVGKGITFDSGGLSIKPSTNLHYMKSDMGGAAVVLGVVELVAKLKLNINIVGIVCSAENAVDAESYRPGDVINSYSGKTIEIIDTDAEGRLVLADGLSYAVKKIKPEYLIDLATLTGSVVRTLGYHAAGMFTNNEEMAKTTSDLGYKVHERVWQLPMFEDYESDLHSDIADIRNFSGNPLAGATNAAKFLEAFTEDHKNWMHLDIAGVSFGSSPYAKMKSASGYGIQLITEFIKLKASK</sequence>
<comment type="catalytic activity">
    <reaction evidence="1 8">
        <text>Release of an N-terminal amino acid, Xaa-|-Yaa-, in which Xaa is preferably Leu, but may be other amino acids including Pro although not Arg or Lys, and Yaa may be Pro. Amino acid amides and methyl esters are also readily hydrolyzed, but rates on arylamides are exceedingly low.</text>
        <dbReference type="EC" id="3.4.11.1"/>
    </reaction>
</comment>
<dbReference type="EC" id="3.4.11.1" evidence="8"/>
<reference evidence="11" key="1">
    <citation type="journal article" date="2019" name="Int. J. Syst. Evol. Microbiol.">
        <title>The Global Catalogue of Microorganisms (GCM) 10K type strain sequencing project: providing services to taxonomists for standard genome sequencing and annotation.</title>
        <authorList>
            <consortium name="The Broad Institute Genomics Platform"/>
            <consortium name="The Broad Institute Genome Sequencing Center for Infectious Disease"/>
            <person name="Wu L."/>
            <person name="Ma J."/>
        </authorList>
    </citation>
    <scope>NUCLEOTIDE SEQUENCE [LARGE SCALE GENOMIC DNA]</scope>
    <source>
        <strain evidence="11">KCTC 32514</strain>
    </source>
</reference>
<keyword evidence="5 8" id="KW-0645">Protease</keyword>
<keyword evidence="4 8" id="KW-0031">Aminopeptidase</keyword>
<feature type="binding site" evidence="8">
    <location>
        <position position="240"/>
    </location>
    <ligand>
        <name>Mn(2+)</name>
        <dbReference type="ChEBI" id="CHEBI:29035"/>
        <label>1</label>
    </ligand>
</feature>
<evidence type="ECO:0000256" key="7">
    <source>
        <dbReference type="ARBA" id="ARBA00023211"/>
    </source>
</evidence>
<dbReference type="Pfam" id="PF00883">
    <property type="entry name" value="Peptidase_M17"/>
    <property type="match status" value="1"/>
</dbReference>
<feature type="active site" evidence="8">
    <location>
        <position position="247"/>
    </location>
</feature>
<evidence type="ECO:0000256" key="4">
    <source>
        <dbReference type="ARBA" id="ARBA00022438"/>
    </source>
</evidence>
<comment type="cofactor">
    <cofactor evidence="8">
        <name>Mn(2+)</name>
        <dbReference type="ChEBI" id="CHEBI:29035"/>
    </cofactor>
    <text evidence="8">Binds 2 manganese ions per subunit.</text>
</comment>
<dbReference type="InterPro" id="IPR000819">
    <property type="entry name" value="Peptidase_M17_C"/>
</dbReference>
<dbReference type="Proteomes" id="UP001597548">
    <property type="component" value="Unassembled WGS sequence"/>
</dbReference>
<evidence type="ECO:0000256" key="6">
    <source>
        <dbReference type="ARBA" id="ARBA00022801"/>
    </source>
</evidence>
<dbReference type="InterPro" id="IPR043472">
    <property type="entry name" value="Macro_dom-like"/>
</dbReference>
<proteinExistence type="inferred from homology"/>
<dbReference type="PANTHER" id="PTHR11963:SF23">
    <property type="entry name" value="CYTOSOL AMINOPEPTIDASE"/>
    <property type="match status" value="1"/>
</dbReference>
<keyword evidence="7 8" id="KW-0464">Manganese</keyword>
<dbReference type="SUPFAM" id="SSF53187">
    <property type="entry name" value="Zn-dependent exopeptidases"/>
    <property type="match status" value="1"/>
</dbReference>
<dbReference type="PANTHER" id="PTHR11963">
    <property type="entry name" value="LEUCINE AMINOPEPTIDASE-RELATED"/>
    <property type="match status" value="1"/>
</dbReference>
<evidence type="ECO:0000256" key="1">
    <source>
        <dbReference type="ARBA" id="ARBA00000135"/>
    </source>
</evidence>
<evidence type="ECO:0000313" key="11">
    <source>
        <dbReference type="Proteomes" id="UP001597548"/>
    </source>
</evidence>
<keyword evidence="6 8" id="KW-0378">Hydrolase</keyword>
<comment type="similarity">
    <text evidence="3 8">Belongs to the peptidase M17 family.</text>
</comment>
<dbReference type="HAMAP" id="MF_00181">
    <property type="entry name" value="Cytosol_peptidase_M17"/>
    <property type="match status" value="1"/>
</dbReference>
<dbReference type="GO" id="GO:0004177">
    <property type="term" value="F:aminopeptidase activity"/>
    <property type="evidence" value="ECO:0007669"/>
    <property type="project" value="UniProtKB-KW"/>
</dbReference>
<dbReference type="SUPFAM" id="SSF52949">
    <property type="entry name" value="Macro domain-like"/>
    <property type="match status" value="1"/>
</dbReference>
<evidence type="ECO:0000256" key="2">
    <source>
        <dbReference type="ARBA" id="ARBA00000967"/>
    </source>
</evidence>
<comment type="catalytic activity">
    <reaction evidence="2 8">
        <text>Release of an N-terminal amino acid, preferentially leucine, but not glutamic or aspartic acids.</text>
        <dbReference type="EC" id="3.4.11.10"/>
    </reaction>
</comment>
<feature type="binding site" evidence="8">
    <location>
        <position position="235"/>
    </location>
    <ligand>
        <name>Mn(2+)</name>
        <dbReference type="ChEBI" id="CHEBI:29035"/>
        <label>2</label>
    </ligand>
</feature>
<evidence type="ECO:0000256" key="3">
    <source>
        <dbReference type="ARBA" id="ARBA00009528"/>
    </source>
</evidence>
<evidence type="ECO:0000259" key="9">
    <source>
        <dbReference type="Pfam" id="PF00883"/>
    </source>
</evidence>